<dbReference type="InterPro" id="IPR003594">
    <property type="entry name" value="HATPase_dom"/>
</dbReference>
<dbReference type="GO" id="GO:0051082">
    <property type="term" value="F:unfolded protein binding"/>
    <property type="evidence" value="ECO:0007669"/>
    <property type="project" value="InterPro"/>
</dbReference>
<evidence type="ECO:0000256" key="5">
    <source>
        <dbReference type="ARBA" id="ARBA00022553"/>
    </source>
</evidence>
<sequence>MIICYFINGNGASKAQGKCQNLVKINPKIKIIQKIFFGIMSLSRFSRLLAFRHLRLVTRNHNFTNINSGRISSCGNQNLRRLLSTQTSPNEDEHHSIIKDTEKPTGESTKYEFKAETKMLLDIVARSLYSEKEVFIRELISNASDALEKFRYLAVSGDESAKKIQDVDRPLEIHISTDKQNRTITIQDTGIGMTKEDLISHLGIIAKSGSKAFIEQIKEKAAAGDNNIIGQFGVGFYSSFMVADKVDVYSRAVGEETGYKWSSDGSGTYEIQPAEGVQNGTKIVIHLKADCREFADDDTIKNVVNKYSNFVGSPLYLNGKKTNIVQPLWLSDAKNVTAQQHNEFYRYISGSYDVPRYTLHYKTDVPLSIRALLYFPEGKPGLFEMSRETESGIALYTKKILIKNRTDNILPKWLRFVKGVVDSEDIPLNLSRELLQNSALIGKLRDVLTARVLKFLQEQLKKNPEEYEKFYKDYGLFIKEGIITNYNMTEKESAANLLLFESSHEAPEKKVTLNDYLARATDNRTIYYLAAPSRTLAENSPYYESLKSRKQEVLFCYEPYDELVLMQLQQFKGNKLVSVEKDMREDKNANDLTNLGDDSLKRSEINDLSAWIKEKLGDKVAAVTATSRLESHPCVVTVEEMAAARHFIRTQSHSVSEDRRYAILQPKFEINPKHPIIKKMYTLMGTNPVLGELLAKQLFANSMVGAGLVEDPRTLLTSMNDLLVKALEKH</sequence>
<comment type="subcellular location">
    <subcellularLocation>
        <location evidence="1">Mitochondrion inner membrane</location>
    </subcellularLocation>
    <subcellularLocation>
        <location evidence="2">Mitochondrion matrix</location>
    </subcellularLocation>
</comment>
<dbReference type="InterPro" id="IPR020575">
    <property type="entry name" value="Hsp90_N"/>
</dbReference>
<evidence type="ECO:0000256" key="8">
    <source>
        <dbReference type="ARBA" id="ARBA00022840"/>
    </source>
</evidence>
<keyword evidence="11" id="KW-0496">Mitochondrion</keyword>
<dbReference type="RefSeq" id="XP_028150257.1">
    <property type="nucleotide sequence ID" value="XM_028294456.1"/>
</dbReference>
<dbReference type="SUPFAM" id="SSF54211">
    <property type="entry name" value="Ribosomal protein S5 domain 2-like"/>
    <property type="match status" value="1"/>
</dbReference>
<dbReference type="InterPro" id="IPR037196">
    <property type="entry name" value="HSP90_C"/>
</dbReference>
<keyword evidence="6 19" id="KW-0547">Nucleotide-binding</keyword>
<dbReference type="InterPro" id="IPR001404">
    <property type="entry name" value="Hsp90_fam"/>
</dbReference>
<evidence type="ECO:0000256" key="3">
    <source>
        <dbReference type="ARBA" id="ARBA00008239"/>
    </source>
</evidence>
<evidence type="ECO:0000256" key="13">
    <source>
        <dbReference type="ARBA" id="ARBA00023186"/>
    </source>
</evidence>
<feature type="binding site" evidence="19">
    <location>
        <position position="138"/>
    </location>
    <ligand>
        <name>ATP</name>
        <dbReference type="ChEBI" id="CHEBI:30616"/>
    </ligand>
</feature>
<feature type="binding site" evidence="19">
    <location>
        <position position="193"/>
    </location>
    <ligand>
        <name>ATP</name>
        <dbReference type="ChEBI" id="CHEBI:30616"/>
    </ligand>
</feature>
<proteinExistence type="inferred from homology"/>
<organism evidence="21">
    <name type="scientific">Diabrotica virgifera virgifera</name>
    <name type="common">western corn rootworm</name>
    <dbReference type="NCBI Taxonomy" id="50390"/>
    <lineage>
        <taxon>Eukaryota</taxon>
        <taxon>Metazoa</taxon>
        <taxon>Ecdysozoa</taxon>
        <taxon>Arthropoda</taxon>
        <taxon>Hexapoda</taxon>
        <taxon>Insecta</taxon>
        <taxon>Pterygota</taxon>
        <taxon>Neoptera</taxon>
        <taxon>Endopterygota</taxon>
        <taxon>Coleoptera</taxon>
        <taxon>Polyphaga</taxon>
        <taxon>Cucujiformia</taxon>
        <taxon>Chrysomeloidea</taxon>
        <taxon>Chrysomelidae</taxon>
        <taxon>Galerucinae</taxon>
        <taxon>Diabroticina</taxon>
        <taxon>Diabroticites</taxon>
        <taxon>Diabrotica</taxon>
    </lineage>
</organism>
<evidence type="ECO:0000256" key="14">
    <source>
        <dbReference type="ARBA" id="ARBA00057498"/>
    </source>
</evidence>
<evidence type="ECO:0000256" key="4">
    <source>
        <dbReference type="ARBA" id="ARBA00021845"/>
    </source>
</evidence>
<dbReference type="SMART" id="SM00387">
    <property type="entry name" value="HATPase_c"/>
    <property type="match status" value="1"/>
</dbReference>
<dbReference type="NCBIfam" id="NF003555">
    <property type="entry name" value="PRK05218.1"/>
    <property type="match status" value="1"/>
</dbReference>
<dbReference type="GO" id="GO:0005759">
    <property type="term" value="C:mitochondrial matrix"/>
    <property type="evidence" value="ECO:0007669"/>
    <property type="project" value="UniProtKB-SubCell"/>
</dbReference>
<dbReference type="FunFam" id="1.20.120.790:FF:000004">
    <property type="entry name" value="Heat shock protein 75 kDa"/>
    <property type="match status" value="1"/>
</dbReference>
<dbReference type="GO" id="GO:0016887">
    <property type="term" value="F:ATP hydrolysis activity"/>
    <property type="evidence" value="ECO:0007669"/>
    <property type="project" value="InterPro"/>
</dbReference>
<keyword evidence="13" id="KW-0143">Chaperone</keyword>
<evidence type="ECO:0000313" key="21">
    <source>
        <dbReference type="RefSeq" id="XP_028150257.1"/>
    </source>
</evidence>
<dbReference type="GO" id="GO:0005524">
    <property type="term" value="F:ATP binding"/>
    <property type="evidence" value="ECO:0007669"/>
    <property type="project" value="UniProtKB-KW"/>
</dbReference>
<evidence type="ECO:0000256" key="11">
    <source>
        <dbReference type="ARBA" id="ARBA00023128"/>
    </source>
</evidence>
<dbReference type="Gene3D" id="3.30.565.10">
    <property type="entry name" value="Histidine kinase-like ATPase, C-terminal domain"/>
    <property type="match status" value="1"/>
</dbReference>
<feature type="binding site" evidence="19">
    <location>
        <position position="188"/>
    </location>
    <ligand>
        <name>ATP</name>
        <dbReference type="ChEBI" id="CHEBI:30616"/>
    </ligand>
</feature>
<comment type="subunit">
    <text evidence="15">Binds to the intracellular domain of tumor necrosis factor type 1 receptor. Binds to RB1. Interacts with SRC. Interacts with SDHA.</text>
</comment>
<dbReference type="FunFam" id="3.30.230.80:FF:000004">
    <property type="entry name" value="Heat shock protein 75 kDa"/>
    <property type="match status" value="1"/>
</dbReference>
<evidence type="ECO:0000256" key="10">
    <source>
        <dbReference type="ARBA" id="ARBA00022990"/>
    </source>
</evidence>
<keyword evidence="9" id="KW-0809">Transit peptide</keyword>
<dbReference type="SUPFAM" id="SSF55874">
    <property type="entry name" value="ATPase domain of HSP90 chaperone/DNA topoisomerase II/histidine kinase"/>
    <property type="match status" value="1"/>
</dbReference>
<dbReference type="FunCoup" id="A0A6P7GW45">
    <property type="interactions" value="1738"/>
</dbReference>
<evidence type="ECO:0000256" key="1">
    <source>
        <dbReference type="ARBA" id="ARBA00004273"/>
    </source>
</evidence>
<dbReference type="GO" id="GO:0140662">
    <property type="term" value="F:ATP-dependent protein folding chaperone"/>
    <property type="evidence" value="ECO:0007669"/>
    <property type="project" value="InterPro"/>
</dbReference>
<dbReference type="InterPro" id="IPR036890">
    <property type="entry name" value="HATPase_C_sf"/>
</dbReference>
<feature type="binding site" evidence="19">
    <location>
        <position position="207"/>
    </location>
    <ligand>
        <name>ATP</name>
        <dbReference type="ChEBI" id="CHEBI:30616"/>
    </ligand>
</feature>
<comment type="function">
    <text evidence="14">Chaperone that expresses an ATPase activity. Involved in maintaining mitochondrial function and polarization, downstream of PINK1 and mitochondrial complex I. Is a negative regulator of mitochondrial respiration able to modulate the balance between oxidative phosphorylation and aerobic glycolysis. The impact of TRAP1 on mitochondrial respiration is probably mediated by modulation of mitochondrial SRC and inhibition of SDHA.</text>
</comment>
<feature type="binding site" evidence="19">
    <location>
        <begin position="231"/>
        <end position="236"/>
    </location>
    <ligand>
        <name>ATP</name>
        <dbReference type="ChEBI" id="CHEBI:30616"/>
    </ligand>
</feature>
<feature type="binding site" evidence="19">
    <location>
        <position position="142"/>
    </location>
    <ligand>
        <name>ATP</name>
        <dbReference type="ChEBI" id="CHEBI:30616"/>
    </ligand>
</feature>
<evidence type="ECO:0000256" key="19">
    <source>
        <dbReference type="PIRSR" id="PIRSR002583-1"/>
    </source>
</evidence>
<keyword evidence="10" id="KW-0007">Acetylation</keyword>
<dbReference type="FunFam" id="3.30.565.10:FF:000021">
    <property type="entry name" value="Heat shock protein 75 kDa, mitochondrial"/>
    <property type="match status" value="1"/>
</dbReference>
<dbReference type="Pfam" id="PF13589">
    <property type="entry name" value="HATPase_c_3"/>
    <property type="match status" value="1"/>
</dbReference>
<evidence type="ECO:0000259" key="20">
    <source>
        <dbReference type="SMART" id="SM00387"/>
    </source>
</evidence>
<keyword evidence="8 19" id="KW-0067">ATP-binding</keyword>
<dbReference type="InParanoid" id="A0A6P7GW45"/>
<dbReference type="PANTHER" id="PTHR11528">
    <property type="entry name" value="HEAT SHOCK PROTEIN 90 FAMILY MEMBER"/>
    <property type="match status" value="1"/>
</dbReference>
<feature type="binding site" evidence="19">
    <location>
        <position position="281"/>
    </location>
    <ligand>
        <name>ATP</name>
        <dbReference type="ChEBI" id="CHEBI:30616"/>
    </ligand>
</feature>
<dbReference type="GO" id="GO:0019901">
    <property type="term" value="F:protein kinase binding"/>
    <property type="evidence" value="ECO:0007669"/>
    <property type="project" value="UniProtKB-ARBA"/>
</dbReference>
<evidence type="ECO:0000256" key="12">
    <source>
        <dbReference type="ARBA" id="ARBA00023136"/>
    </source>
</evidence>
<evidence type="ECO:0000256" key="17">
    <source>
        <dbReference type="ARBA" id="ARBA00076190"/>
    </source>
</evidence>
<feature type="domain" description="Histidine kinase/HSP90-like ATPase" evidence="20">
    <location>
        <begin position="131"/>
        <end position="291"/>
    </location>
</feature>
<dbReference type="CDD" id="cd16927">
    <property type="entry name" value="HATPase_Hsp90-like"/>
    <property type="match status" value="1"/>
</dbReference>
<keyword evidence="5" id="KW-0597">Phosphoprotein</keyword>
<reference evidence="21" key="1">
    <citation type="submission" date="2025-08" db="UniProtKB">
        <authorList>
            <consortium name="RefSeq"/>
        </authorList>
    </citation>
    <scope>IDENTIFICATION</scope>
</reference>
<name>A0A6P7GW45_DIAVI</name>
<dbReference type="GO" id="GO:0005743">
    <property type="term" value="C:mitochondrial inner membrane"/>
    <property type="evidence" value="ECO:0007669"/>
    <property type="project" value="UniProtKB-SubCell"/>
</dbReference>
<dbReference type="PIRSF" id="PIRSF002583">
    <property type="entry name" value="Hsp90"/>
    <property type="match status" value="1"/>
</dbReference>
<feature type="binding site" evidence="19">
    <location>
        <begin position="208"/>
        <end position="209"/>
    </location>
    <ligand>
        <name>ATP</name>
        <dbReference type="ChEBI" id="CHEBI:30616"/>
    </ligand>
</feature>
<dbReference type="AlphaFoldDB" id="A0A6P7GW45"/>
<dbReference type="InterPro" id="IPR020568">
    <property type="entry name" value="Ribosomal_Su5_D2-typ_SF"/>
</dbReference>
<comment type="similarity">
    <text evidence="3">Belongs to the heat shock protein 90 family.</text>
</comment>
<evidence type="ECO:0000256" key="18">
    <source>
        <dbReference type="ARBA" id="ARBA00080766"/>
    </source>
</evidence>
<evidence type="ECO:0000256" key="15">
    <source>
        <dbReference type="ARBA" id="ARBA00066161"/>
    </source>
</evidence>
<keyword evidence="12" id="KW-0472">Membrane</keyword>
<dbReference type="HAMAP" id="MF_00505">
    <property type="entry name" value="HSP90"/>
    <property type="match status" value="1"/>
</dbReference>
<evidence type="ECO:0000256" key="6">
    <source>
        <dbReference type="ARBA" id="ARBA00022741"/>
    </source>
</evidence>
<dbReference type="SUPFAM" id="SSF110942">
    <property type="entry name" value="HSP90 C-terminal domain"/>
    <property type="match status" value="1"/>
</dbReference>
<evidence type="ECO:0000256" key="7">
    <source>
        <dbReference type="ARBA" id="ARBA00022792"/>
    </source>
</evidence>
<dbReference type="PRINTS" id="PR00775">
    <property type="entry name" value="HEATSHOCK90"/>
</dbReference>
<feature type="binding site" evidence="19">
    <location>
        <position position="432"/>
    </location>
    <ligand>
        <name>ATP</name>
        <dbReference type="ChEBI" id="CHEBI:30616"/>
    </ligand>
</feature>
<evidence type="ECO:0000256" key="16">
    <source>
        <dbReference type="ARBA" id="ARBA00073018"/>
    </source>
</evidence>
<gene>
    <name evidence="21" type="primary">LOC114343618</name>
</gene>
<keyword evidence="7" id="KW-0999">Mitochondrion inner membrane</keyword>
<evidence type="ECO:0000256" key="9">
    <source>
        <dbReference type="ARBA" id="ARBA00022946"/>
    </source>
</evidence>
<dbReference type="FunFam" id="3.40.50.11260:FF:000004">
    <property type="entry name" value="Heat shock protein 75 mitochondrial"/>
    <property type="match status" value="1"/>
</dbReference>
<protein>
    <recommendedName>
        <fullName evidence="16">Heat shock protein 75 kDa, mitochondrial</fullName>
    </recommendedName>
    <alternativeName>
        <fullName evidence="4">Heat shock protein 83</fullName>
    </alternativeName>
    <alternativeName>
        <fullName evidence="18">TNFR-associated protein 1</fullName>
    </alternativeName>
    <alternativeName>
        <fullName evidence="17">Tumor necrosis factor type 1 receptor-associated protein</fullName>
    </alternativeName>
</protein>
<dbReference type="Gene3D" id="3.40.50.11260">
    <property type="match status" value="1"/>
</dbReference>
<accession>A0A6P7GW45</accession>
<dbReference type="Gene3D" id="1.20.120.790">
    <property type="entry name" value="Heat shock protein 90, C-terminal domain"/>
    <property type="match status" value="1"/>
</dbReference>
<dbReference type="Pfam" id="PF00183">
    <property type="entry name" value="HSP90"/>
    <property type="match status" value="1"/>
</dbReference>
<dbReference type="Gene3D" id="3.30.230.80">
    <property type="match status" value="1"/>
</dbReference>
<evidence type="ECO:0000256" key="2">
    <source>
        <dbReference type="ARBA" id="ARBA00004305"/>
    </source>
</evidence>